<dbReference type="GO" id="GO:0036159">
    <property type="term" value="P:inner dynein arm assembly"/>
    <property type="evidence" value="ECO:0007669"/>
    <property type="project" value="TreeGrafter"/>
</dbReference>
<evidence type="ECO:0000256" key="7">
    <source>
        <dbReference type="ARBA" id="ARBA00065518"/>
    </source>
</evidence>
<evidence type="ECO:0000256" key="4">
    <source>
        <dbReference type="ARBA" id="ARBA00022737"/>
    </source>
</evidence>
<dbReference type="SUPFAM" id="SSF50978">
    <property type="entry name" value="WD40 repeat-like"/>
    <property type="match status" value="1"/>
</dbReference>
<name>A0A8C0A1P6_BOSMU</name>
<evidence type="ECO:0000256" key="5">
    <source>
        <dbReference type="ARBA" id="ARBA00023054"/>
    </source>
</evidence>
<protein>
    <recommendedName>
        <fullName evidence="8">Dynein axonemal intermediate chain 3</fullName>
    </recommendedName>
    <alternativeName>
        <fullName evidence="9">WD repeat-containing protein 63</fullName>
    </alternativeName>
</protein>
<dbReference type="InterPro" id="IPR015943">
    <property type="entry name" value="WD40/YVTN_repeat-like_dom_sf"/>
</dbReference>
<dbReference type="Ensembl" id="ENSBGRT00000001079.1">
    <property type="protein sequence ID" value="ENSBGRP00000000927.1"/>
    <property type="gene ID" value="ENSBGRG00000000494.1"/>
</dbReference>
<dbReference type="SMART" id="SM00320">
    <property type="entry name" value="WD40"/>
    <property type="match status" value="2"/>
</dbReference>
<comment type="function">
    <text evidence="6">Acts as a negative regulator of cell migration, invasion, and metastasis downstream of p53/TP53, through inhibition of Arp2/3 complex-mediated actin polymerization. Via its association with the multisubunit axonemal dynein complex, is potentially involved in the regulation of cilia function. May play a role in osteogenesis of dental tissue-derived mesenchymal stem cells.</text>
</comment>
<keyword evidence="5 10" id="KW-0175">Coiled coil</keyword>
<evidence type="ECO:0000256" key="6">
    <source>
        <dbReference type="ARBA" id="ARBA00056346"/>
    </source>
</evidence>
<proteinExistence type="predicted"/>
<evidence type="ECO:0000256" key="3">
    <source>
        <dbReference type="ARBA" id="ARBA00022574"/>
    </source>
</evidence>
<dbReference type="Gene3D" id="2.130.10.10">
    <property type="entry name" value="YVTN repeat-like/Quinoprotein amine dehydrogenase"/>
    <property type="match status" value="2"/>
</dbReference>
<dbReference type="PANTHER" id="PTHR12442">
    <property type="entry name" value="DYNEIN INTERMEDIATE CHAIN"/>
    <property type="match status" value="1"/>
</dbReference>
<reference evidence="11" key="1">
    <citation type="submission" date="2019-05" db="EMBL/GenBank/DDBJ databases">
        <authorList>
            <person name="Zhang S."/>
            <person name="Liu J."/>
        </authorList>
    </citation>
    <scope>NUCLEOTIDE SEQUENCE [LARGE SCALE GENOMIC DNA]</scope>
</reference>
<evidence type="ECO:0000256" key="9">
    <source>
        <dbReference type="ARBA" id="ARBA00075733"/>
    </source>
</evidence>
<dbReference type="AlphaFoldDB" id="A0A8C0A1P6"/>
<feature type="coiled-coil region" evidence="10">
    <location>
        <begin position="769"/>
        <end position="822"/>
    </location>
</feature>
<dbReference type="GO" id="GO:0045504">
    <property type="term" value="F:dynein heavy chain binding"/>
    <property type="evidence" value="ECO:0007669"/>
    <property type="project" value="TreeGrafter"/>
</dbReference>
<reference evidence="11" key="2">
    <citation type="submission" date="2025-08" db="UniProtKB">
        <authorList>
            <consortium name="Ensembl"/>
        </authorList>
    </citation>
    <scope>IDENTIFICATION</scope>
</reference>
<accession>A0A8C0A1P6</accession>
<evidence type="ECO:0000256" key="10">
    <source>
        <dbReference type="SAM" id="Coils"/>
    </source>
</evidence>
<evidence type="ECO:0000313" key="11">
    <source>
        <dbReference type="Ensembl" id="ENSBGRP00000000927.1"/>
    </source>
</evidence>
<comment type="subcellular location">
    <subcellularLocation>
        <location evidence="1">Cytoplasm</location>
    </subcellularLocation>
</comment>
<gene>
    <name evidence="11" type="primary">DNAI3</name>
</gene>
<dbReference type="GO" id="GO:0045669">
    <property type="term" value="P:positive regulation of osteoblast differentiation"/>
    <property type="evidence" value="ECO:0007669"/>
    <property type="project" value="Ensembl"/>
</dbReference>
<dbReference type="GO" id="GO:0030336">
    <property type="term" value="P:negative regulation of cell migration"/>
    <property type="evidence" value="ECO:0007669"/>
    <property type="project" value="Ensembl"/>
</dbReference>
<dbReference type="InterPro" id="IPR050687">
    <property type="entry name" value="Dynein_IC"/>
</dbReference>
<sequence length="842" mass="97436">MRSPGEREQQVNREGHPEIYPLVLTTKTQEIFNCRVDEDTLQTELQYLISTQDFKYGLNFYLIGTEEGKENYLNPPELPEEQEEYKDHIPEETYIYRPPISKPWVSLGSEKEIEEESVKESTKQITYMISRKRSEFGAPIKFSDQNASSVKDAYIECTAYPDKNFTLKQLERDVGMQVVPQIKETSTQTRWTHPKNATTQYYPREFLEEEKEALGQSKTLTEFLNSVSTSVEIALQQNEIMNTFIHDWKCLAEEEGTFGDKTDTHLKEYQSFTDLHSLTEKMITCVSWHPVIYGEAEANSCVGGCRLSFEERVQFSGKLLLQPSLILFWSFSDPIHPQLMLESPDDIFCFQFCPTDPNIIAGGCINGQVVMWDITAHADRIENIKAGGSRSKKVTLKPMFLLEPESNKEAIYIRHCAVSSIESGHRKVITDIHWLPDTFEVILRLYLFFVLSLKINCKLFLSTICFWDIRPQKALTPQPQAEKKKEESIEIPFDIPSTFLHLDLSWKPLSKIRLSKGETTLDHCPNKLSLSEDNLLFKAQGNCLCLLKRHLISKAVKAGEMNPYQNLENALSNILKPIDDFCTKFFVGTEEGEVIYTDWKMERDPETGRFMAKKPVSLYTVHDGAVHTVQRSPFYKDIILTVGGWNVAIWKEGIMTGPLLQSCCAPKRYTSGHWSLTRPGVFYIGREDGYIDIWDLLEKTHEPAQSQNICITMIMYIKPWTFSAKQQFIAIADYYGTLHILEIPWTLSHPSTNEVSSVSHYFEREVKHLEYVEQRRKIREQEKREMELELEKKKVKTFQKSKEQLEAELKMDYESYLELEKTILTNLGLSKEKESMSYVELV</sequence>
<dbReference type="FunFam" id="2.130.10.10:FF:000415">
    <property type="entry name" value="WD repeat domain 63"/>
    <property type="match status" value="1"/>
</dbReference>
<evidence type="ECO:0000256" key="1">
    <source>
        <dbReference type="ARBA" id="ARBA00004496"/>
    </source>
</evidence>
<dbReference type="GO" id="GO:0034316">
    <property type="term" value="P:negative regulation of Arp2/3 complex-mediated actin nucleation"/>
    <property type="evidence" value="ECO:0007669"/>
    <property type="project" value="Ensembl"/>
</dbReference>
<dbReference type="GO" id="GO:0060294">
    <property type="term" value="P:cilium movement involved in cell motility"/>
    <property type="evidence" value="ECO:0007669"/>
    <property type="project" value="TreeGrafter"/>
</dbReference>
<organism evidence="11 12">
    <name type="scientific">Bos mutus grunniens</name>
    <name type="common">Wild yak</name>
    <name type="synonym">Bos grunniens</name>
    <dbReference type="NCBI Taxonomy" id="30521"/>
    <lineage>
        <taxon>Eukaryota</taxon>
        <taxon>Metazoa</taxon>
        <taxon>Chordata</taxon>
        <taxon>Craniata</taxon>
        <taxon>Vertebrata</taxon>
        <taxon>Euteleostomi</taxon>
        <taxon>Mammalia</taxon>
        <taxon>Eutheria</taxon>
        <taxon>Laurasiatheria</taxon>
        <taxon>Artiodactyla</taxon>
        <taxon>Ruminantia</taxon>
        <taxon>Pecora</taxon>
        <taxon>Bovidae</taxon>
        <taxon>Bovinae</taxon>
        <taxon>Bos</taxon>
    </lineage>
</organism>
<comment type="subunit">
    <text evidence="7">Interacts with ACTR2; this interaction reduces binding of the Arp2/3 complex to the VCA domain of nucleation promoting factors. Part of the multisubunit axonemal dynein complex formed at least of two heavy chains and a number of intermediate and light chains. Found in a associated with the catalytic heavy chain DNAH2, the intermediate chain DNAI4, and the light chain DYNLT1.</text>
</comment>
<keyword evidence="3" id="KW-0853">WD repeat</keyword>
<keyword evidence="2" id="KW-0963">Cytoplasm</keyword>
<evidence type="ECO:0000313" key="12">
    <source>
        <dbReference type="Proteomes" id="UP000694520"/>
    </source>
</evidence>
<evidence type="ECO:0000256" key="2">
    <source>
        <dbReference type="ARBA" id="ARBA00022490"/>
    </source>
</evidence>
<reference evidence="11" key="3">
    <citation type="submission" date="2025-09" db="UniProtKB">
        <authorList>
            <consortium name="Ensembl"/>
        </authorList>
    </citation>
    <scope>IDENTIFICATION</scope>
</reference>
<evidence type="ECO:0000256" key="8">
    <source>
        <dbReference type="ARBA" id="ARBA00072658"/>
    </source>
</evidence>
<dbReference type="GO" id="GO:0071933">
    <property type="term" value="F:Arp2/3 complex binding"/>
    <property type="evidence" value="ECO:0007669"/>
    <property type="project" value="Ensembl"/>
</dbReference>
<dbReference type="GeneTree" id="ENSGT00940000156924"/>
<dbReference type="GO" id="GO:0045503">
    <property type="term" value="F:dynein light chain binding"/>
    <property type="evidence" value="ECO:0007669"/>
    <property type="project" value="TreeGrafter"/>
</dbReference>
<dbReference type="InterPro" id="IPR036322">
    <property type="entry name" value="WD40_repeat_dom_sf"/>
</dbReference>
<keyword evidence="12" id="KW-1185">Reference proteome</keyword>
<dbReference type="PANTHER" id="PTHR12442:SF5">
    <property type="entry name" value="DYNEIN AXONEMAL INTERMEDIATE CHAIN 3"/>
    <property type="match status" value="1"/>
</dbReference>
<dbReference type="Proteomes" id="UP000694520">
    <property type="component" value="Chromosome 3"/>
</dbReference>
<dbReference type="InterPro" id="IPR001680">
    <property type="entry name" value="WD40_rpt"/>
</dbReference>
<dbReference type="GO" id="GO:0036156">
    <property type="term" value="C:inner dynein arm"/>
    <property type="evidence" value="ECO:0007669"/>
    <property type="project" value="TreeGrafter"/>
</dbReference>
<keyword evidence="4" id="KW-0677">Repeat</keyword>